<dbReference type="Gene3D" id="2.60.40.1180">
    <property type="entry name" value="Golgi alpha-mannosidase II"/>
    <property type="match status" value="1"/>
</dbReference>
<evidence type="ECO:0000256" key="3">
    <source>
        <dbReference type="ARBA" id="ARBA00012662"/>
    </source>
</evidence>
<dbReference type="SUPFAM" id="SSF51445">
    <property type="entry name" value="(Trans)glycosidases"/>
    <property type="match status" value="1"/>
</dbReference>
<organism evidence="13">
    <name type="scientific">Homalodisca liturata</name>
    <dbReference type="NCBI Taxonomy" id="320908"/>
    <lineage>
        <taxon>Eukaryota</taxon>
        <taxon>Metazoa</taxon>
        <taxon>Ecdysozoa</taxon>
        <taxon>Arthropoda</taxon>
        <taxon>Hexapoda</taxon>
        <taxon>Insecta</taxon>
        <taxon>Pterygota</taxon>
        <taxon>Neoptera</taxon>
        <taxon>Paraneoptera</taxon>
        <taxon>Hemiptera</taxon>
        <taxon>Auchenorrhyncha</taxon>
        <taxon>Membracoidea</taxon>
        <taxon>Cicadellidae</taxon>
        <taxon>Cicadellinae</taxon>
        <taxon>Proconiini</taxon>
        <taxon>Homalodisca</taxon>
    </lineage>
</organism>
<evidence type="ECO:0000256" key="8">
    <source>
        <dbReference type="ARBA" id="ARBA00074133"/>
    </source>
</evidence>
<feature type="domain" description="Alpha-L-fucosidase C-terminal" evidence="12">
    <location>
        <begin position="367"/>
        <end position="451"/>
    </location>
</feature>
<dbReference type="FunFam" id="3.20.20.80:FF:000027">
    <property type="entry name" value="Alpha-L-fucosidase"/>
    <property type="match status" value="1"/>
</dbReference>
<reference evidence="13" key="1">
    <citation type="submission" date="2015-11" db="EMBL/GenBank/DDBJ databases">
        <title>De novo transcriptome assembly of four potential Pierce s Disease insect vectors from Arizona vineyards.</title>
        <authorList>
            <person name="Tassone E.E."/>
        </authorList>
    </citation>
    <scope>NUCLEOTIDE SEQUENCE</scope>
</reference>
<keyword evidence="7 10" id="KW-0326">Glycosidase</keyword>
<dbReference type="PRINTS" id="PR00741">
    <property type="entry name" value="GLHYDRLASE29"/>
</dbReference>
<evidence type="ECO:0000256" key="1">
    <source>
        <dbReference type="ARBA" id="ARBA00004071"/>
    </source>
</evidence>
<comment type="function">
    <text evidence="1">Alpha-L-fucosidase is responsible for hydrolyzing the alpha-1,6-linked fucose joined to the reducing-end N-acetylglucosamine of the carbohydrate moieties of glycoproteins.</text>
</comment>
<proteinExistence type="inferred from homology"/>
<name>A0A1B6IYC3_9HEMI</name>
<dbReference type="GO" id="GO:0004560">
    <property type="term" value="F:alpha-L-fucosidase activity"/>
    <property type="evidence" value="ECO:0007669"/>
    <property type="project" value="UniProtKB-EC"/>
</dbReference>
<dbReference type="InterPro" id="IPR017853">
    <property type="entry name" value="GH"/>
</dbReference>
<dbReference type="GO" id="GO:0016139">
    <property type="term" value="P:glycoside catabolic process"/>
    <property type="evidence" value="ECO:0007669"/>
    <property type="project" value="TreeGrafter"/>
</dbReference>
<evidence type="ECO:0000256" key="5">
    <source>
        <dbReference type="ARBA" id="ARBA00022801"/>
    </source>
</evidence>
<comment type="similarity">
    <text evidence="2 10">Belongs to the glycosyl hydrolase 29 family.</text>
</comment>
<gene>
    <name evidence="13" type="ORF">g.41735</name>
</gene>
<evidence type="ECO:0000256" key="9">
    <source>
        <dbReference type="ARBA" id="ARBA00081661"/>
    </source>
</evidence>
<dbReference type="Gene3D" id="3.20.20.80">
    <property type="entry name" value="Glycosidases"/>
    <property type="match status" value="1"/>
</dbReference>
<dbReference type="EMBL" id="GECU01015772">
    <property type="protein sequence ID" value="JAS91934.1"/>
    <property type="molecule type" value="Transcribed_RNA"/>
</dbReference>
<dbReference type="InterPro" id="IPR000933">
    <property type="entry name" value="Glyco_hydro_29"/>
</dbReference>
<protein>
    <recommendedName>
        <fullName evidence="8">Putative alpha-L-fucosidase</fullName>
        <ecNumber evidence="3">3.2.1.51</ecNumber>
    </recommendedName>
    <alternativeName>
        <fullName evidence="9">Alpha-L-fucoside fucohydrolase</fullName>
    </alternativeName>
</protein>
<dbReference type="AlphaFoldDB" id="A0A1B6IYC3"/>
<evidence type="ECO:0000259" key="12">
    <source>
        <dbReference type="Pfam" id="PF16757"/>
    </source>
</evidence>
<evidence type="ECO:0000256" key="7">
    <source>
        <dbReference type="ARBA" id="ARBA00023295"/>
    </source>
</evidence>
<evidence type="ECO:0000256" key="4">
    <source>
        <dbReference type="ARBA" id="ARBA00022729"/>
    </source>
</evidence>
<evidence type="ECO:0000259" key="11">
    <source>
        <dbReference type="Pfam" id="PF01120"/>
    </source>
</evidence>
<dbReference type="SMART" id="SM00812">
    <property type="entry name" value="Alpha_L_fucos"/>
    <property type="match status" value="1"/>
</dbReference>
<keyword evidence="6" id="KW-0325">Glycoprotein</keyword>
<dbReference type="InterPro" id="IPR031919">
    <property type="entry name" value="Fucosidase_C"/>
</dbReference>
<dbReference type="EC" id="3.2.1.51" evidence="3"/>
<evidence type="ECO:0000256" key="2">
    <source>
        <dbReference type="ARBA" id="ARBA00007951"/>
    </source>
</evidence>
<keyword evidence="5 10" id="KW-0378">Hydrolase</keyword>
<feature type="domain" description="Glycoside hydrolase family 29 N-terminal" evidence="11">
    <location>
        <begin position="19"/>
        <end position="355"/>
    </location>
</feature>
<accession>A0A1B6IYC3</accession>
<dbReference type="PANTHER" id="PTHR10030">
    <property type="entry name" value="ALPHA-L-FUCOSIDASE"/>
    <property type="match status" value="1"/>
</dbReference>
<feature type="signal peptide" evidence="10">
    <location>
        <begin position="1"/>
        <end position="19"/>
    </location>
</feature>
<dbReference type="GO" id="GO:0006004">
    <property type="term" value="P:fucose metabolic process"/>
    <property type="evidence" value="ECO:0007669"/>
    <property type="project" value="InterPro"/>
</dbReference>
<evidence type="ECO:0000256" key="10">
    <source>
        <dbReference type="PIRNR" id="PIRNR001092"/>
    </source>
</evidence>
<dbReference type="InterPro" id="IPR057739">
    <property type="entry name" value="Glyco_hydro_29_N"/>
</dbReference>
<dbReference type="PIRSF" id="PIRSF001092">
    <property type="entry name" value="Alpha-L-fucosidase"/>
    <property type="match status" value="1"/>
</dbReference>
<evidence type="ECO:0000313" key="13">
    <source>
        <dbReference type="EMBL" id="JAS91934.1"/>
    </source>
</evidence>
<dbReference type="GO" id="GO:0005764">
    <property type="term" value="C:lysosome"/>
    <property type="evidence" value="ECO:0007669"/>
    <property type="project" value="TreeGrafter"/>
</dbReference>
<feature type="chain" id="PRO_5016196260" description="Putative alpha-L-fucosidase" evidence="10">
    <location>
        <begin position="20"/>
        <end position="480"/>
    </location>
</feature>
<dbReference type="Pfam" id="PF16757">
    <property type="entry name" value="Fucosidase_C"/>
    <property type="match status" value="1"/>
</dbReference>
<dbReference type="InterPro" id="IPR013780">
    <property type="entry name" value="Glyco_hydro_b"/>
</dbReference>
<evidence type="ECO:0000256" key="6">
    <source>
        <dbReference type="ARBA" id="ARBA00023180"/>
    </source>
</evidence>
<keyword evidence="4 10" id="KW-0732">Signal</keyword>
<sequence>MASVATLILIIIGLQFSCGEYKPTWDSIDSRPLPQWYDDAKLGIFIHWGVFSVQSVCSEWAWKNWKENLSQPLIQYIENNYPKYMTYQDFAKEFTAELFNPEQWAKIIHSSGAKYVVLTSKHHEGYTLWPSKYSFSWNSMDVGPHRDLVGELKAALENYTDITFGLYHSMFEWYNPLYLADKAANYSNLSSVNFVDSKIIPELVELVEMYKPQVLWSDGDWDAPSSYWRSLSFLAWLYNSSPVKDTVVVNDRWGSDTLCKHGGFMTCADRFNPGVLQKKKWENAMSIDSKSWGYRRTASLADYLSIYEILTNLTVTVSCGGNVLLNVGPTKDGIITPIFEERLTQLGTWMKVNGEAIYKSRPWTVCQNDSMTSGVWYTTNKKMTVLYATFSPWPKDNYIKLGCPKFTFSTRVQLLGHSEYLEYLNSKPFVEVKLPNKANITSEWVWTLKITGAKNLNKYYEYTSEKSFQDEITVTKAVDL</sequence>
<dbReference type="InterPro" id="IPR016286">
    <property type="entry name" value="FUC_metazoa-typ"/>
</dbReference>
<dbReference type="Pfam" id="PF01120">
    <property type="entry name" value="Alpha_L_fucos"/>
    <property type="match status" value="1"/>
</dbReference>
<dbReference type="PANTHER" id="PTHR10030:SF37">
    <property type="entry name" value="ALPHA-L-FUCOSIDASE-RELATED"/>
    <property type="match status" value="1"/>
</dbReference>